<proteinExistence type="predicted"/>
<reference evidence="1 2" key="1">
    <citation type="submission" date="2018-06" db="EMBL/GenBank/DDBJ databases">
        <authorList>
            <consortium name="Pathogen Informatics"/>
            <person name="Doyle S."/>
        </authorList>
    </citation>
    <scope>NUCLEOTIDE SEQUENCE [LARGE SCALE GENOMIC DNA]</scope>
    <source>
        <strain evidence="1 2">NCTC11647</strain>
    </source>
</reference>
<dbReference type="Proteomes" id="UP000251647">
    <property type="component" value="Unassembled WGS sequence"/>
</dbReference>
<dbReference type="RefSeq" id="WP_005305696.1">
    <property type="nucleotide sequence ID" value="NZ_PYOG01000006.1"/>
</dbReference>
<evidence type="ECO:0000313" key="1">
    <source>
        <dbReference type="EMBL" id="SPY44013.1"/>
    </source>
</evidence>
<evidence type="ECO:0000313" key="2">
    <source>
        <dbReference type="Proteomes" id="UP000251647"/>
    </source>
</evidence>
<gene>
    <name evidence="1" type="ORF">NCTC11647_02948</name>
</gene>
<dbReference type="OrthoDB" id="5864828at2"/>
<protein>
    <submittedName>
        <fullName evidence="1">Uncharacterized protein</fullName>
    </submittedName>
</protein>
<dbReference type="AlphaFoldDB" id="A0A2T3QLA0"/>
<sequence>MGGRKSQEVPETTAQKTQAEVANKQWDLYENELKGFENKFIQRVDNFNSSSKMEKTKQTAGLSYASSFGHARKQLDQSMTANGVDPSSQKFQNAQANLSDDQGLELSDTVNRAQSSEQDKYLAGLQDVAAMGMGQKSDALGSIGDVANASLRKATSDAYDSFNRRAANNQLIGTVTGAGVSAGLRQLPSFKSASLDGASVDGISTTKRLNSYNNRFNPSGTMIT</sequence>
<accession>A0A2T3QLA0</accession>
<dbReference type="EMBL" id="UATL01000005">
    <property type="protein sequence ID" value="SPY44013.1"/>
    <property type="molecule type" value="Genomic_DNA"/>
</dbReference>
<name>A0A2T3QLA0_PHODM</name>
<organism evidence="1 2">
    <name type="scientific">Photobacterium damselae</name>
    <dbReference type="NCBI Taxonomy" id="38293"/>
    <lineage>
        <taxon>Bacteria</taxon>
        <taxon>Pseudomonadati</taxon>
        <taxon>Pseudomonadota</taxon>
        <taxon>Gammaproteobacteria</taxon>
        <taxon>Vibrionales</taxon>
        <taxon>Vibrionaceae</taxon>
        <taxon>Photobacterium</taxon>
    </lineage>
</organism>